<evidence type="ECO:0000256" key="1">
    <source>
        <dbReference type="SAM" id="MobiDB-lite"/>
    </source>
</evidence>
<feature type="compositionally biased region" description="Acidic residues" evidence="1">
    <location>
        <begin position="134"/>
        <end position="144"/>
    </location>
</feature>
<reference evidence="2 3" key="1">
    <citation type="journal article" date="2018" name="Front. Plant Sci.">
        <title>Red Clover (Trifolium pratense) and Zigzag Clover (T. medium) - A Picture of Genomic Similarities and Differences.</title>
        <authorList>
            <person name="Dluhosova J."/>
            <person name="Istvanek J."/>
            <person name="Nedelnik J."/>
            <person name="Repkova J."/>
        </authorList>
    </citation>
    <scope>NUCLEOTIDE SEQUENCE [LARGE SCALE GENOMIC DNA]</scope>
    <source>
        <strain evidence="3">cv. 10/8</strain>
        <tissue evidence="2">Leaf</tissue>
    </source>
</reference>
<feature type="region of interest" description="Disordered" evidence="1">
    <location>
        <begin position="105"/>
        <end position="163"/>
    </location>
</feature>
<dbReference type="AlphaFoldDB" id="A0A392N4M9"/>
<evidence type="ECO:0000313" key="3">
    <source>
        <dbReference type="Proteomes" id="UP000265520"/>
    </source>
</evidence>
<protein>
    <submittedName>
        <fullName evidence="2">Uncharacterized protein</fullName>
    </submittedName>
</protein>
<evidence type="ECO:0000313" key="2">
    <source>
        <dbReference type="EMBL" id="MCH94532.1"/>
    </source>
</evidence>
<feature type="compositionally biased region" description="Acidic residues" evidence="1">
    <location>
        <begin position="107"/>
        <end position="126"/>
    </location>
</feature>
<dbReference type="EMBL" id="LXQA010027544">
    <property type="protein sequence ID" value="MCH94532.1"/>
    <property type="molecule type" value="Genomic_DNA"/>
</dbReference>
<sequence>VIDLKLVFTGNEELSGSVSIEIQIDDRQSGGDEVVGDVAGVDTCNEVMEAYFNALNEITEDMNANRGNYRGDEDIVGDADSVFDGDGDADGEDLDVNIRNSAYYDCNGDEENECEGNESDYGDSEDLSERENTIVDDDVGEDSDSNEHSDTVNEGTDSDQNHDDLFIIDDVDDIVKIDMFNLDNDDVSKLQFGKIVV</sequence>
<dbReference type="Proteomes" id="UP000265520">
    <property type="component" value="Unassembled WGS sequence"/>
</dbReference>
<proteinExistence type="predicted"/>
<accession>A0A392N4M9</accession>
<feature type="non-terminal residue" evidence="2">
    <location>
        <position position="1"/>
    </location>
</feature>
<organism evidence="2 3">
    <name type="scientific">Trifolium medium</name>
    <dbReference type="NCBI Taxonomy" id="97028"/>
    <lineage>
        <taxon>Eukaryota</taxon>
        <taxon>Viridiplantae</taxon>
        <taxon>Streptophyta</taxon>
        <taxon>Embryophyta</taxon>
        <taxon>Tracheophyta</taxon>
        <taxon>Spermatophyta</taxon>
        <taxon>Magnoliopsida</taxon>
        <taxon>eudicotyledons</taxon>
        <taxon>Gunneridae</taxon>
        <taxon>Pentapetalae</taxon>
        <taxon>rosids</taxon>
        <taxon>fabids</taxon>
        <taxon>Fabales</taxon>
        <taxon>Fabaceae</taxon>
        <taxon>Papilionoideae</taxon>
        <taxon>50 kb inversion clade</taxon>
        <taxon>NPAAA clade</taxon>
        <taxon>Hologalegina</taxon>
        <taxon>IRL clade</taxon>
        <taxon>Trifolieae</taxon>
        <taxon>Trifolium</taxon>
    </lineage>
</organism>
<comment type="caution">
    <text evidence="2">The sequence shown here is derived from an EMBL/GenBank/DDBJ whole genome shotgun (WGS) entry which is preliminary data.</text>
</comment>
<gene>
    <name evidence="2" type="ORF">A2U01_0015494</name>
</gene>
<name>A0A392N4M9_9FABA</name>
<keyword evidence="3" id="KW-1185">Reference proteome</keyword>